<protein>
    <submittedName>
        <fullName evidence="5">FMN-linked oxidoreductase</fullName>
    </submittedName>
</protein>
<dbReference type="InterPro" id="IPR013785">
    <property type="entry name" value="Aldolase_TIM"/>
</dbReference>
<dbReference type="EMBL" id="KZ678134">
    <property type="protein sequence ID" value="PSN68231.1"/>
    <property type="molecule type" value="Genomic_DNA"/>
</dbReference>
<dbReference type="GO" id="GO:0005829">
    <property type="term" value="C:cytosol"/>
    <property type="evidence" value="ECO:0007669"/>
    <property type="project" value="UniProtKB-ARBA"/>
</dbReference>
<evidence type="ECO:0000259" key="4">
    <source>
        <dbReference type="Pfam" id="PF00724"/>
    </source>
</evidence>
<evidence type="ECO:0000313" key="6">
    <source>
        <dbReference type="Proteomes" id="UP000240883"/>
    </source>
</evidence>
<sequence>MTVSARSQSKLFQPMTIGDGKIKLEHRVVLAPLTRNRGTPLNAESTAEKPNRVWLPNDLMAEYYAQRTTKGGLLITEGVPPSLEGNGMPGVPGLFIEEQKAGWKKIADTIHEKGGYVYMQIWHSGRANVPQMTGTPIVSSSATPWDDPEETFAYPAPHTSTFIKYRDYPPVELSVDHIEKTIDDYCRTAKWAMEECGFDGVEIHGGNGYLVEQFLASNINKRTDEYGGSPEKRCKFALDLVDALSKAIGEENLAIRLTPFGLFNQQRSAERLETWGHLSRKLKETHPRLSYVSFIEPRYEQIFSESEKQQFLDSWGLSKVDLSTFREIFGDTPFFSAGGFDDKNSWDALESGRYDGLLYGRYFISNPDLPRRLREGLPLATYDRSRFYGPFEDSSIGYTDYPEYKG</sequence>
<dbReference type="InterPro" id="IPR001155">
    <property type="entry name" value="OxRdtase_FMN_N"/>
</dbReference>
<keyword evidence="3" id="KW-0560">Oxidoreductase</keyword>
<feature type="domain" description="NADH:flavin oxidoreductase/NADH oxidase N-terminal" evidence="4">
    <location>
        <begin position="10"/>
        <end position="379"/>
    </location>
</feature>
<accession>A0A2T2NS20</accession>
<dbReference type="InterPro" id="IPR045247">
    <property type="entry name" value="Oye-like"/>
</dbReference>
<dbReference type="STRING" id="1448308.A0A2T2NS20"/>
<gene>
    <name evidence="5" type="ORF">BS50DRAFT_359496</name>
</gene>
<keyword evidence="6" id="KW-1185">Reference proteome</keyword>
<dbReference type="PANTHER" id="PTHR22893:SF93">
    <property type="entry name" value="HYPOTHETICAL OXIDOREDUCTASE (EUROFUNG)"/>
    <property type="match status" value="1"/>
</dbReference>
<dbReference type="CDD" id="cd02933">
    <property type="entry name" value="OYE_like_FMN"/>
    <property type="match status" value="1"/>
</dbReference>
<dbReference type="FunFam" id="3.20.20.70:FF:000059">
    <property type="entry name" value="N-ethylmaleimide reductase, FMN-linked"/>
    <property type="match status" value="1"/>
</dbReference>
<dbReference type="AlphaFoldDB" id="A0A2T2NS20"/>
<comment type="similarity">
    <text evidence="2">Belongs to the NADH:flavin oxidoreductase/NADH oxidase family.</text>
</comment>
<dbReference type="GO" id="GO:0010181">
    <property type="term" value="F:FMN binding"/>
    <property type="evidence" value="ECO:0007669"/>
    <property type="project" value="InterPro"/>
</dbReference>
<evidence type="ECO:0000256" key="3">
    <source>
        <dbReference type="ARBA" id="ARBA00023002"/>
    </source>
</evidence>
<reference evidence="5 6" key="1">
    <citation type="journal article" date="2018" name="Front. Microbiol.">
        <title>Genome-Wide Analysis of Corynespora cassiicola Leaf Fall Disease Putative Effectors.</title>
        <authorList>
            <person name="Lopez D."/>
            <person name="Ribeiro S."/>
            <person name="Label P."/>
            <person name="Fumanal B."/>
            <person name="Venisse J.S."/>
            <person name="Kohler A."/>
            <person name="de Oliveira R.R."/>
            <person name="Labutti K."/>
            <person name="Lipzen A."/>
            <person name="Lail K."/>
            <person name="Bauer D."/>
            <person name="Ohm R.A."/>
            <person name="Barry K.W."/>
            <person name="Spatafora J."/>
            <person name="Grigoriev I.V."/>
            <person name="Martin F.M."/>
            <person name="Pujade-Renaud V."/>
        </authorList>
    </citation>
    <scope>NUCLEOTIDE SEQUENCE [LARGE SCALE GENOMIC DNA]</scope>
    <source>
        <strain evidence="5 6">Philippines</strain>
    </source>
</reference>
<dbReference type="PANTHER" id="PTHR22893">
    <property type="entry name" value="NADH OXIDOREDUCTASE-RELATED"/>
    <property type="match status" value="1"/>
</dbReference>
<dbReference type="SUPFAM" id="SSF51395">
    <property type="entry name" value="FMN-linked oxidoreductases"/>
    <property type="match status" value="1"/>
</dbReference>
<comment type="cofactor">
    <cofactor evidence="1">
        <name>FMN</name>
        <dbReference type="ChEBI" id="CHEBI:58210"/>
    </cofactor>
</comment>
<dbReference type="OrthoDB" id="276546at2759"/>
<evidence type="ECO:0000313" key="5">
    <source>
        <dbReference type="EMBL" id="PSN68231.1"/>
    </source>
</evidence>
<evidence type="ECO:0000256" key="1">
    <source>
        <dbReference type="ARBA" id="ARBA00001917"/>
    </source>
</evidence>
<dbReference type="Pfam" id="PF00724">
    <property type="entry name" value="Oxidored_FMN"/>
    <property type="match status" value="1"/>
</dbReference>
<evidence type="ECO:0000256" key="2">
    <source>
        <dbReference type="ARBA" id="ARBA00005979"/>
    </source>
</evidence>
<dbReference type="GO" id="GO:0016628">
    <property type="term" value="F:oxidoreductase activity, acting on the CH-CH group of donors, NAD or NADP as acceptor"/>
    <property type="evidence" value="ECO:0007669"/>
    <property type="project" value="UniProtKB-ARBA"/>
</dbReference>
<dbReference type="Proteomes" id="UP000240883">
    <property type="component" value="Unassembled WGS sequence"/>
</dbReference>
<proteinExistence type="inferred from homology"/>
<name>A0A2T2NS20_CORCC</name>
<dbReference type="Gene3D" id="3.20.20.70">
    <property type="entry name" value="Aldolase class I"/>
    <property type="match status" value="1"/>
</dbReference>
<organism evidence="5 6">
    <name type="scientific">Corynespora cassiicola Philippines</name>
    <dbReference type="NCBI Taxonomy" id="1448308"/>
    <lineage>
        <taxon>Eukaryota</taxon>
        <taxon>Fungi</taxon>
        <taxon>Dikarya</taxon>
        <taxon>Ascomycota</taxon>
        <taxon>Pezizomycotina</taxon>
        <taxon>Dothideomycetes</taxon>
        <taxon>Pleosporomycetidae</taxon>
        <taxon>Pleosporales</taxon>
        <taxon>Corynesporascaceae</taxon>
        <taxon>Corynespora</taxon>
    </lineage>
</organism>